<dbReference type="OrthoDB" id="10494983at2759"/>
<reference evidence="1 2" key="1">
    <citation type="submission" date="2016-02" db="EMBL/GenBank/DDBJ databases">
        <title>Genome analysis of coral dinoflagellate symbionts highlights evolutionary adaptations to a symbiotic lifestyle.</title>
        <authorList>
            <person name="Aranda M."/>
            <person name="Li Y."/>
            <person name="Liew Y.J."/>
            <person name="Baumgarten S."/>
            <person name="Simakov O."/>
            <person name="Wilson M."/>
            <person name="Piel J."/>
            <person name="Ashoor H."/>
            <person name="Bougouffa S."/>
            <person name="Bajic V.B."/>
            <person name="Ryu T."/>
            <person name="Ravasi T."/>
            <person name="Bayer T."/>
            <person name="Micklem G."/>
            <person name="Kim H."/>
            <person name="Bhak J."/>
            <person name="Lajeunesse T.C."/>
            <person name="Voolstra C.R."/>
        </authorList>
    </citation>
    <scope>NUCLEOTIDE SEQUENCE [LARGE SCALE GENOMIC DNA]</scope>
    <source>
        <strain evidence="1 2">CCMP2467</strain>
    </source>
</reference>
<evidence type="ECO:0000313" key="1">
    <source>
        <dbReference type="EMBL" id="OLP91717.1"/>
    </source>
</evidence>
<evidence type="ECO:0000313" key="2">
    <source>
        <dbReference type="Proteomes" id="UP000186817"/>
    </source>
</evidence>
<dbReference type="Proteomes" id="UP000186817">
    <property type="component" value="Unassembled WGS sequence"/>
</dbReference>
<proteinExistence type="predicted"/>
<sequence>MIADSTASKFTDLSAPQTPVLNLVGLRVKAVLERDLMKMKGFWPMSPEDIPISESCKVPSVALGLN</sequence>
<protein>
    <submittedName>
        <fullName evidence="1">Uncharacterized protein</fullName>
    </submittedName>
</protein>
<name>A0A1Q9D990_SYMMI</name>
<dbReference type="EMBL" id="LSRX01000652">
    <property type="protein sequence ID" value="OLP91717.1"/>
    <property type="molecule type" value="Genomic_DNA"/>
</dbReference>
<gene>
    <name evidence="1" type="ORF">AK812_SmicGene26549</name>
</gene>
<organism evidence="1 2">
    <name type="scientific">Symbiodinium microadriaticum</name>
    <name type="common">Dinoflagellate</name>
    <name type="synonym">Zooxanthella microadriatica</name>
    <dbReference type="NCBI Taxonomy" id="2951"/>
    <lineage>
        <taxon>Eukaryota</taxon>
        <taxon>Sar</taxon>
        <taxon>Alveolata</taxon>
        <taxon>Dinophyceae</taxon>
        <taxon>Suessiales</taxon>
        <taxon>Symbiodiniaceae</taxon>
        <taxon>Symbiodinium</taxon>
    </lineage>
</organism>
<keyword evidence="2" id="KW-1185">Reference proteome</keyword>
<dbReference type="AlphaFoldDB" id="A0A1Q9D990"/>
<accession>A0A1Q9D990</accession>
<comment type="caution">
    <text evidence="1">The sequence shown here is derived from an EMBL/GenBank/DDBJ whole genome shotgun (WGS) entry which is preliminary data.</text>
</comment>